<evidence type="ECO:0000313" key="1">
    <source>
        <dbReference type="EMBL" id="MEQ2521067.1"/>
    </source>
</evidence>
<gene>
    <name evidence="1" type="ORF">WMO24_11605</name>
</gene>
<reference evidence="1 2" key="1">
    <citation type="submission" date="2024-03" db="EMBL/GenBank/DDBJ databases">
        <title>Human intestinal bacterial collection.</title>
        <authorList>
            <person name="Pauvert C."/>
            <person name="Hitch T.C.A."/>
            <person name="Clavel T."/>
        </authorList>
    </citation>
    <scope>NUCLEOTIDE SEQUENCE [LARGE SCALE GENOMIC DNA]</scope>
    <source>
        <strain evidence="1 2">CLA-JM-H11</strain>
    </source>
</reference>
<accession>A0ABV1GGT5</accession>
<protein>
    <submittedName>
        <fullName evidence="1">Adenylylsulfate kinase</fullName>
    </submittedName>
</protein>
<keyword evidence="1" id="KW-0808">Transferase</keyword>
<dbReference type="GO" id="GO:0016301">
    <property type="term" value="F:kinase activity"/>
    <property type="evidence" value="ECO:0007669"/>
    <property type="project" value="UniProtKB-KW"/>
</dbReference>
<dbReference type="SUPFAM" id="SSF52540">
    <property type="entry name" value="P-loop containing nucleoside triphosphate hydrolases"/>
    <property type="match status" value="1"/>
</dbReference>
<proteinExistence type="predicted"/>
<keyword evidence="1" id="KW-0418">Kinase</keyword>
<dbReference type="InterPro" id="IPR027417">
    <property type="entry name" value="P-loop_NTPase"/>
</dbReference>
<comment type="caution">
    <text evidence="1">The sequence shown here is derived from an EMBL/GenBank/DDBJ whole genome shotgun (WGS) entry which is preliminary data.</text>
</comment>
<dbReference type="Gene3D" id="3.40.50.300">
    <property type="entry name" value="P-loop containing nucleotide triphosphate hydrolases"/>
    <property type="match status" value="1"/>
</dbReference>
<organism evidence="1 2">
    <name type="scientific">Ruthenibacterium intestinale</name>
    <dbReference type="NCBI Taxonomy" id="3133163"/>
    <lineage>
        <taxon>Bacteria</taxon>
        <taxon>Bacillati</taxon>
        <taxon>Bacillota</taxon>
        <taxon>Clostridia</taxon>
        <taxon>Eubacteriales</taxon>
        <taxon>Oscillospiraceae</taxon>
        <taxon>Ruthenibacterium</taxon>
    </lineage>
</organism>
<dbReference type="EMBL" id="JBBMFA010000101">
    <property type="protein sequence ID" value="MEQ2521067.1"/>
    <property type="molecule type" value="Genomic_DNA"/>
</dbReference>
<dbReference type="RefSeq" id="WP_349216608.1">
    <property type="nucleotide sequence ID" value="NZ_JBBMFA010000101.1"/>
</dbReference>
<sequence>MEHTLSNRLHALLGQGTPLVPQHIPPEIPHGDMPGDKIVIDEGHIQKANTLFPPLISLLANTLEQKKYPRCVIGVCGGSGVGKSETASLLGWYLRQLDVPCYILSGDNYPYRIPRHNDAERMRVFRDSGIKGLFAHGVYTDEIGVILHQMMLQDQDADPRLCEVHPWLSVYQAAGRNGLKGYLGTPNEIDFSRVTDIIAQFQNGAQAIMLKRMGREEAQLWYDLVDFSDTSVLIIEWTHSNSDFLSGVDLPILLNSTPQETLAHRRQRNRDGKTDSPFTTMVLEIEQALLTAQARKAKLILSKSGRLLSYEEFCSIMK</sequence>
<dbReference type="Proteomes" id="UP001477672">
    <property type="component" value="Unassembled WGS sequence"/>
</dbReference>
<name>A0ABV1GGT5_9FIRM</name>
<keyword evidence="2" id="KW-1185">Reference proteome</keyword>
<evidence type="ECO:0000313" key="2">
    <source>
        <dbReference type="Proteomes" id="UP001477672"/>
    </source>
</evidence>